<dbReference type="PANTHER" id="PTHR37419:SF1">
    <property type="entry name" value="SERINE_THREONINE-PROTEIN KINASE TOXIN HIPA"/>
    <property type="match status" value="1"/>
</dbReference>
<dbReference type="InterPro" id="IPR052028">
    <property type="entry name" value="HipA_Ser/Thr_kinase"/>
</dbReference>
<keyword evidence="3 5" id="KW-0418">Kinase</keyword>
<dbReference type="PANTHER" id="PTHR37419">
    <property type="entry name" value="SERINE/THREONINE-PROTEIN KINASE TOXIN HIPA"/>
    <property type="match status" value="1"/>
</dbReference>
<dbReference type="GO" id="GO:0005829">
    <property type="term" value="C:cytosol"/>
    <property type="evidence" value="ECO:0007669"/>
    <property type="project" value="TreeGrafter"/>
</dbReference>
<evidence type="ECO:0000313" key="5">
    <source>
        <dbReference type="EMBL" id="PJR08447.1"/>
    </source>
</evidence>
<proteinExistence type="inferred from homology"/>
<dbReference type="Proteomes" id="UP000231987">
    <property type="component" value="Unassembled WGS sequence"/>
</dbReference>
<gene>
    <name evidence="5" type="ORF">CEJ86_32960</name>
</gene>
<sequence>MSLHLVGLTIDRFRAHAAAEAGTVVNIARGVYVDAGDDANRVVLDHAVRIANFFYPQAYLSGASALIGGPTNDGRLFLSGKRNQRTRIRSLEIIQNEGPDNPSTVPLIVGDDMGELTLTASSPRQRFLEAFRRRSEHAGAIDPEMRRQMAERLLEEYGNADATADAIWAIARPNRWTPEADAAEFYLRNDMREQRPSENKAALNLTVAWHGETIGRLSHDGAEWRWAAQPGAMPPLVRPTRPGSLPPFIESLMPEGWLAQVLDRRDERDVLKSGRRYMSNMAIVENAEELADITPDILEGRLANFDKEGLFTGVYKGPKQKDFDDSFQEKLAQLFASKATPRLSGVEIKAPMCLRENGELVAAIEEPFTHILKPAGTAGFELLPIVEWLGLTLARAIDFEVPQAALVPMAKGMPPALLVERFDIRRSANDTRLIAMEDFCSVLELPAERKYEGTIERMARGLRPLSTAPEQDLQTLFHRALYAWFIGDGDMHLKNLALLKMAEPGSSHFTSVRFAPVYDAVTTKVFPNLENDRMALKLNGRDDRLRPEDFMSLARTIELSARWAEQAMSRTARLLHDAVGSVTLPEAYQNVGEKVQMRITEIVTGRVEPFI</sequence>
<comment type="similarity">
    <text evidence="1">Belongs to the HipA Ser/Thr kinase family.</text>
</comment>
<feature type="domain" description="HipA-like C-terminal" evidence="4">
    <location>
        <begin position="343"/>
        <end position="574"/>
    </location>
</feature>
<organism evidence="5 6">
    <name type="scientific">Rhizobium meliloti</name>
    <name type="common">Ensifer meliloti</name>
    <name type="synonym">Sinorhizobium meliloti</name>
    <dbReference type="NCBI Taxonomy" id="382"/>
    <lineage>
        <taxon>Bacteria</taxon>
        <taxon>Pseudomonadati</taxon>
        <taxon>Pseudomonadota</taxon>
        <taxon>Alphaproteobacteria</taxon>
        <taxon>Hyphomicrobiales</taxon>
        <taxon>Rhizobiaceae</taxon>
        <taxon>Sinorhizobium/Ensifer group</taxon>
        <taxon>Sinorhizobium</taxon>
    </lineage>
</organism>
<reference evidence="5 6" key="1">
    <citation type="submission" date="2017-06" db="EMBL/GenBank/DDBJ databases">
        <title>Ensifer strains isolated from leguminous trees and herbs display diverse denitrification phenotypes with some acting as strong N2O sinks.</title>
        <authorList>
            <person name="Woliy K."/>
            <person name="Mania D."/>
            <person name="Bakken L.R."/>
            <person name="Frostegard A."/>
        </authorList>
    </citation>
    <scope>NUCLEOTIDE SEQUENCE [LARGE SCALE GENOMIC DNA]</scope>
    <source>
        <strain evidence="5 6">AC50a</strain>
    </source>
</reference>
<dbReference type="GO" id="GO:0004674">
    <property type="term" value="F:protein serine/threonine kinase activity"/>
    <property type="evidence" value="ECO:0007669"/>
    <property type="project" value="TreeGrafter"/>
</dbReference>
<dbReference type="Pfam" id="PF07804">
    <property type="entry name" value="HipA_C"/>
    <property type="match status" value="1"/>
</dbReference>
<keyword evidence="2" id="KW-0808">Transferase</keyword>
<evidence type="ECO:0000256" key="3">
    <source>
        <dbReference type="ARBA" id="ARBA00022777"/>
    </source>
</evidence>
<accession>A0A2J0YST4</accession>
<name>A0A2J0YST4_RHIML</name>
<evidence type="ECO:0000313" key="6">
    <source>
        <dbReference type="Proteomes" id="UP000231987"/>
    </source>
</evidence>
<dbReference type="RefSeq" id="WP_100675122.1">
    <property type="nucleotide sequence ID" value="NZ_NJGD01000044.1"/>
</dbReference>
<comment type="caution">
    <text evidence="5">The sequence shown here is derived from an EMBL/GenBank/DDBJ whole genome shotgun (WGS) entry which is preliminary data.</text>
</comment>
<evidence type="ECO:0000256" key="1">
    <source>
        <dbReference type="ARBA" id="ARBA00010164"/>
    </source>
</evidence>
<protein>
    <submittedName>
        <fullName evidence="5">Phosphatidylinositol kinase</fullName>
    </submittedName>
</protein>
<evidence type="ECO:0000259" key="4">
    <source>
        <dbReference type="Pfam" id="PF07804"/>
    </source>
</evidence>
<dbReference type="AlphaFoldDB" id="A0A2J0YST4"/>
<dbReference type="EMBL" id="NJGD01000044">
    <property type="protein sequence ID" value="PJR08447.1"/>
    <property type="molecule type" value="Genomic_DNA"/>
</dbReference>
<evidence type="ECO:0000256" key="2">
    <source>
        <dbReference type="ARBA" id="ARBA00022679"/>
    </source>
</evidence>
<dbReference type="InterPro" id="IPR012893">
    <property type="entry name" value="HipA-like_C"/>
</dbReference>